<protein>
    <submittedName>
        <fullName evidence="2">Uncharacterized protein</fullName>
    </submittedName>
</protein>
<sequence length="634" mass="69494">MIPTDRRHPQHLAFGVAWALSMKLSPRPHVRLAAGDDTNTYPSQVPIDGPAPQRPWAMYLADAHGHYRYLGLDLDAHQGGVQQVQQDTARIRRALDDAGIAHTVCESGPSGGRHIWIALTTGVDQQLVRHVAHYLQGIAPSLDPTPLLNAATGCLRPPGAPHRDGGTSHIIAGSEATLIHPATTPRQLVALASALNTATQNPAREPQHAELRLPTDDHGRPWLPGPRRPLPQGSRNALNEHAEHTPDASRVLYIALLGAAAAHWHYDDLTALLDSAPGMEHARSQRIRHGAVDRRPRPSQGAQSPQAVLGRLWQAAVRFVATHERRAGNDPSFDPRAEAIAAVVDRLQRRADASTTRWRRGGGPADRRILDMLCLLALQAVTPSLEADIRRLALLTGLGRETARTALIRLAGDHWIAQAQPAAGTRAATWTIDPQDAIHTDLDTARSQGAARPAGAGSQWRNLLLDQFTTRFNLARHDIFTSPHALGLAAGLTYARLNEPGTTPDQEHLYRLAVAGLIVMTPDGWQRTAPRLRDLAAQRHGVAGRLTLRQQRYASERDQWSWWNAELGWMTTPGRHRRRRQPTGQIALSLGRPWDMYPPYPRRADGRADHRAARTMIATGILDPLHHATLATAA</sequence>
<comment type="caution">
    <text evidence="2">The sequence shown here is derived from an EMBL/GenBank/DDBJ whole genome shotgun (WGS) entry which is preliminary data.</text>
</comment>
<dbReference type="AlphaFoldDB" id="A0A423UC11"/>
<gene>
    <name evidence="2" type="ORF">BMONG18_1634</name>
</gene>
<evidence type="ECO:0000313" key="3">
    <source>
        <dbReference type="Proteomes" id="UP000285266"/>
    </source>
</evidence>
<organism evidence="2 3">
    <name type="scientific">Bifidobacterium mongoliense</name>
    <dbReference type="NCBI Taxonomy" id="518643"/>
    <lineage>
        <taxon>Bacteria</taxon>
        <taxon>Bacillati</taxon>
        <taxon>Actinomycetota</taxon>
        <taxon>Actinomycetes</taxon>
        <taxon>Bifidobacteriales</taxon>
        <taxon>Bifidobacteriaceae</taxon>
        <taxon>Bifidobacterium</taxon>
    </lineage>
</organism>
<dbReference type="Proteomes" id="UP000285266">
    <property type="component" value="Unassembled WGS sequence"/>
</dbReference>
<proteinExistence type="predicted"/>
<dbReference type="RefSeq" id="WP_123645373.1">
    <property type="nucleotide sequence ID" value="NZ_QRAJ01000014.1"/>
</dbReference>
<name>A0A423UC11_9BIFI</name>
<evidence type="ECO:0000313" key="2">
    <source>
        <dbReference type="EMBL" id="ROT86233.1"/>
    </source>
</evidence>
<evidence type="ECO:0000256" key="1">
    <source>
        <dbReference type="SAM" id="MobiDB-lite"/>
    </source>
</evidence>
<reference evidence="2 3" key="1">
    <citation type="submission" date="2018-07" db="EMBL/GenBank/DDBJ databases">
        <title>The role of parmesan cheese in vectoring bovine microbiota.</title>
        <authorList>
            <person name="Lugli G.A."/>
            <person name="Milani C."/>
        </authorList>
    </citation>
    <scope>NUCLEOTIDE SEQUENCE [LARGE SCALE GENOMIC DNA]</scope>
    <source>
        <strain evidence="2 3">BMONG18</strain>
    </source>
</reference>
<feature type="region of interest" description="Disordered" evidence="1">
    <location>
        <begin position="287"/>
        <end position="306"/>
    </location>
</feature>
<feature type="region of interest" description="Disordered" evidence="1">
    <location>
        <begin position="198"/>
        <end position="243"/>
    </location>
</feature>
<dbReference type="EMBL" id="QRAJ01000014">
    <property type="protein sequence ID" value="ROT86233.1"/>
    <property type="molecule type" value="Genomic_DNA"/>
</dbReference>
<accession>A0A423UC11</accession>
<feature type="compositionally biased region" description="Basic and acidic residues" evidence="1">
    <location>
        <begin position="205"/>
        <end position="220"/>
    </location>
</feature>